<feature type="compositionally biased region" description="Polar residues" evidence="1">
    <location>
        <begin position="119"/>
        <end position="131"/>
    </location>
</feature>
<evidence type="ECO:0000313" key="3">
    <source>
        <dbReference type="EMBL" id="KAG7571153.1"/>
    </source>
</evidence>
<feature type="transmembrane region" description="Helical" evidence="2">
    <location>
        <begin position="170"/>
        <end position="191"/>
    </location>
</feature>
<comment type="caution">
    <text evidence="3">The sequence shown here is derived from an EMBL/GenBank/DDBJ whole genome shotgun (WGS) entry which is preliminary data.</text>
</comment>
<feature type="region of interest" description="Disordered" evidence="1">
    <location>
        <begin position="23"/>
        <end position="44"/>
    </location>
</feature>
<feature type="compositionally biased region" description="Low complexity" evidence="1">
    <location>
        <begin position="23"/>
        <end position="42"/>
    </location>
</feature>
<proteinExistence type="predicted"/>
<evidence type="ECO:0000313" key="4">
    <source>
        <dbReference type="Proteomes" id="UP000812966"/>
    </source>
</evidence>
<keyword evidence="4" id="KW-1185">Reference proteome</keyword>
<name>A0A8K0JR07_9TREE</name>
<reference evidence="3" key="1">
    <citation type="submission" date="2020-04" db="EMBL/GenBank/DDBJ databases">
        <title>Analysis of mating type loci in Filobasidium floriforme.</title>
        <authorList>
            <person name="Nowrousian M."/>
        </authorList>
    </citation>
    <scope>NUCLEOTIDE SEQUENCE</scope>
    <source>
        <strain evidence="3">CBS 6242</strain>
    </source>
</reference>
<keyword evidence="2" id="KW-0812">Transmembrane</keyword>
<evidence type="ECO:0000256" key="1">
    <source>
        <dbReference type="SAM" id="MobiDB-lite"/>
    </source>
</evidence>
<dbReference type="Proteomes" id="UP000812966">
    <property type="component" value="Unassembled WGS sequence"/>
</dbReference>
<feature type="region of interest" description="Disordered" evidence="1">
    <location>
        <begin position="119"/>
        <end position="141"/>
    </location>
</feature>
<protein>
    <submittedName>
        <fullName evidence="3">Uncharacterized protein</fullName>
    </submittedName>
</protein>
<evidence type="ECO:0000256" key="2">
    <source>
        <dbReference type="SAM" id="Phobius"/>
    </source>
</evidence>
<organism evidence="3 4">
    <name type="scientific">Filobasidium floriforme</name>
    <dbReference type="NCBI Taxonomy" id="5210"/>
    <lineage>
        <taxon>Eukaryota</taxon>
        <taxon>Fungi</taxon>
        <taxon>Dikarya</taxon>
        <taxon>Basidiomycota</taxon>
        <taxon>Agaricomycotina</taxon>
        <taxon>Tremellomycetes</taxon>
        <taxon>Filobasidiales</taxon>
        <taxon>Filobasidiaceae</taxon>
        <taxon>Filobasidium</taxon>
    </lineage>
</organism>
<gene>
    <name evidence="3" type="ORF">FFLO_00826</name>
</gene>
<dbReference type="AlphaFoldDB" id="A0A8K0JR07"/>
<keyword evidence="2" id="KW-1133">Transmembrane helix</keyword>
<dbReference type="EMBL" id="JABELV010000010">
    <property type="protein sequence ID" value="KAG7571153.1"/>
    <property type="molecule type" value="Genomic_DNA"/>
</dbReference>
<sequence>MNRFNRPLFRELSRTYFRNFSTARPTATKPKSTPSSPTVSPSISRDFPWRTIAQDPKTNEVIQERTIYARPLNFRPKLLWVVMRESVPYSFLAADTVQMKLELDEKIAAIEQEQATKMSTLPSPENSTTAVKPSPTTPALPTETEVVATSPAVAPSPFAPITDIISPESILSGFLVSIGGAISVLILYYPTRVVSRLTQMRRVATADLPASVASKASSLPLPIRTRVDVNRKKGEELGQTWIRMETAAEGMWAGKFGLPRDIRMERVHPGLIRGGTTSSPYLRLRIDPLPTFFSLDKQSYRLDFRRVEDRDFKSKEDEVVVSWKRLEQVFGELV</sequence>
<keyword evidence="2" id="KW-0472">Membrane</keyword>
<accession>A0A8K0JR07</accession>